<organism evidence="10 11">
    <name type="scientific">Sitophilus oryzae</name>
    <name type="common">Rice weevil</name>
    <name type="synonym">Curculio oryzae</name>
    <dbReference type="NCBI Taxonomy" id="7048"/>
    <lineage>
        <taxon>Eukaryota</taxon>
        <taxon>Metazoa</taxon>
        <taxon>Ecdysozoa</taxon>
        <taxon>Arthropoda</taxon>
        <taxon>Hexapoda</taxon>
        <taxon>Insecta</taxon>
        <taxon>Pterygota</taxon>
        <taxon>Neoptera</taxon>
        <taxon>Endopterygota</taxon>
        <taxon>Coleoptera</taxon>
        <taxon>Polyphaga</taxon>
        <taxon>Cucujiformia</taxon>
        <taxon>Curculionidae</taxon>
        <taxon>Dryophthorinae</taxon>
        <taxon>Sitophilus</taxon>
    </lineage>
</organism>
<dbReference type="GO" id="GO:0005789">
    <property type="term" value="C:endoplasmic reticulum membrane"/>
    <property type="evidence" value="ECO:0007669"/>
    <property type="project" value="UniProtKB-SubCell"/>
</dbReference>
<evidence type="ECO:0000256" key="8">
    <source>
        <dbReference type="ARBA" id="ARBA00023180"/>
    </source>
</evidence>
<keyword evidence="4" id="KW-0256">Endoplasmic reticulum</keyword>
<dbReference type="OrthoDB" id="77368at2759"/>
<feature type="domain" description="Band 7" evidence="9">
    <location>
        <begin position="28"/>
        <end position="194"/>
    </location>
</feature>
<keyword evidence="5" id="KW-0735">Signal-anchor</keyword>
<dbReference type="GO" id="GO:0032933">
    <property type="term" value="P:SREBP signaling pathway"/>
    <property type="evidence" value="ECO:0007669"/>
    <property type="project" value="TreeGrafter"/>
</dbReference>
<dbReference type="CDD" id="cd03406">
    <property type="entry name" value="SPFH_like_u3"/>
    <property type="match status" value="1"/>
</dbReference>
<dbReference type="InParanoid" id="A0A6J2XK76"/>
<comment type="similarity">
    <text evidence="2">Belongs to the band 7/mec-2 family.</text>
</comment>
<dbReference type="Proteomes" id="UP000504635">
    <property type="component" value="Unplaced"/>
</dbReference>
<accession>A0A6J2XK76</accession>
<proteinExistence type="inferred from homology"/>
<comment type="subcellular location">
    <subcellularLocation>
        <location evidence="1">Endoplasmic reticulum membrane</location>
        <topology evidence="1">Single-pass type II membrane protein</topology>
    </subcellularLocation>
</comment>
<dbReference type="GO" id="GO:0031625">
    <property type="term" value="F:ubiquitin protein ligase binding"/>
    <property type="evidence" value="ECO:0007669"/>
    <property type="project" value="InterPro"/>
</dbReference>
<dbReference type="GO" id="GO:0015485">
    <property type="term" value="F:cholesterol binding"/>
    <property type="evidence" value="ECO:0007669"/>
    <property type="project" value="TreeGrafter"/>
</dbReference>
<keyword evidence="7" id="KW-0472">Membrane</keyword>
<evidence type="ECO:0000256" key="1">
    <source>
        <dbReference type="ARBA" id="ARBA00004648"/>
    </source>
</evidence>
<dbReference type="GeneID" id="115878837"/>
<evidence type="ECO:0000256" key="2">
    <source>
        <dbReference type="ARBA" id="ARBA00008164"/>
    </source>
</evidence>
<keyword evidence="10" id="KW-1185">Reference proteome</keyword>
<dbReference type="GO" id="GO:0032991">
    <property type="term" value="C:protein-containing complex"/>
    <property type="evidence" value="ECO:0007669"/>
    <property type="project" value="UniProtKB-ARBA"/>
</dbReference>
<dbReference type="SMART" id="SM00244">
    <property type="entry name" value="PHB"/>
    <property type="match status" value="1"/>
</dbReference>
<evidence type="ECO:0000256" key="5">
    <source>
        <dbReference type="ARBA" id="ARBA00022968"/>
    </source>
</evidence>
<evidence type="ECO:0000313" key="10">
    <source>
        <dbReference type="Proteomes" id="UP000504635"/>
    </source>
</evidence>
<evidence type="ECO:0000256" key="4">
    <source>
        <dbReference type="ARBA" id="ARBA00022824"/>
    </source>
</evidence>
<dbReference type="PANTHER" id="PTHR15351:SF3">
    <property type="entry name" value="ERLIN"/>
    <property type="match status" value="1"/>
</dbReference>
<evidence type="ECO:0000256" key="7">
    <source>
        <dbReference type="ARBA" id="ARBA00023136"/>
    </source>
</evidence>
<keyword evidence="3" id="KW-0812">Transmembrane</keyword>
<dbReference type="KEGG" id="soy:115878837"/>
<dbReference type="InterPro" id="IPR001107">
    <property type="entry name" value="Band_7"/>
</dbReference>
<dbReference type="AlphaFoldDB" id="A0A6J2XK76"/>
<evidence type="ECO:0000313" key="11">
    <source>
        <dbReference type="RefSeq" id="XP_030751310.1"/>
    </source>
</evidence>
<evidence type="ECO:0000259" key="9">
    <source>
        <dbReference type="SMART" id="SM00244"/>
    </source>
</evidence>
<dbReference type="FunFam" id="3.30.479.30:FF:000009">
    <property type="entry name" value="Erlin-2 isoform 1"/>
    <property type="match status" value="1"/>
</dbReference>
<gene>
    <name evidence="11" type="primary">LOC115878837</name>
</gene>
<dbReference type="PANTHER" id="PTHR15351">
    <property type="entry name" value="ERLIN (ER LIPID RAFT ASSOCIATED PROTEIN) HOMOLOG"/>
    <property type="match status" value="1"/>
</dbReference>
<dbReference type="Pfam" id="PF01145">
    <property type="entry name" value="Band_7"/>
    <property type="match status" value="1"/>
</dbReference>
<dbReference type="RefSeq" id="XP_030751310.1">
    <property type="nucleotide sequence ID" value="XM_030895450.1"/>
</dbReference>
<reference evidence="11" key="1">
    <citation type="submission" date="2025-08" db="UniProtKB">
        <authorList>
            <consortium name="RefSeq"/>
        </authorList>
    </citation>
    <scope>IDENTIFICATION</scope>
    <source>
        <tissue evidence="11">Gonads</tissue>
    </source>
</reference>
<sequence>MPLISYNALFEHAIIGSVLTTIFLIFNYSLHKIEEGHVGIYFRGGALLPSMTHPGYHMMIPIITSYKSVQVTLQTDEVTNVPCGTSGGVMIYFDRIEVVNYLNINSVMDIVRNYTADYDKTLIFNKVHHELNQFCSIHNLHEVYINLFDQIDENLKQALQRDLLEMAPGLIIQAVRVTKPKIPEPIRKNYELMEGEKTKLLISIEHQKVVEKDAETDRKRALIEAEKEAQVAKIQFEQKIMEKESLQHISQIEDEMHLAREKAQADAEFYKMKQQAEVNKLLFTKEYIELKKYSSLASNTKVYFGTDIPQTFIGDICHKSTLKDEVLHNNIQNISEE</sequence>
<evidence type="ECO:0000256" key="6">
    <source>
        <dbReference type="ARBA" id="ARBA00022989"/>
    </source>
</evidence>
<dbReference type="InterPro" id="IPR033294">
    <property type="entry name" value="Erlin1/2"/>
</dbReference>
<protein>
    <submittedName>
        <fullName evidence="11">Erlin-1-like</fullName>
    </submittedName>
</protein>
<evidence type="ECO:0000256" key="3">
    <source>
        <dbReference type="ARBA" id="ARBA00022692"/>
    </source>
</evidence>
<dbReference type="InterPro" id="IPR036013">
    <property type="entry name" value="Band_7/SPFH_dom_sf"/>
</dbReference>
<dbReference type="Gene3D" id="3.30.479.30">
    <property type="entry name" value="Band 7 domain"/>
    <property type="match status" value="1"/>
</dbReference>
<name>A0A6J2XK76_SITOR</name>
<keyword evidence="8" id="KW-0325">Glycoprotein</keyword>
<keyword evidence="6" id="KW-1133">Transmembrane helix</keyword>